<keyword evidence="5 7" id="KW-1133">Transmembrane helix</keyword>
<dbReference type="Pfam" id="PF07690">
    <property type="entry name" value="MFS_1"/>
    <property type="match status" value="1"/>
</dbReference>
<feature type="transmembrane region" description="Helical" evidence="7">
    <location>
        <begin position="363"/>
        <end position="382"/>
    </location>
</feature>
<dbReference type="InterPro" id="IPR036259">
    <property type="entry name" value="MFS_trans_sf"/>
</dbReference>
<feature type="domain" description="Major facilitator superfamily (MFS) profile" evidence="8">
    <location>
        <begin position="4"/>
        <end position="387"/>
    </location>
</feature>
<feature type="transmembrane region" description="Helical" evidence="7">
    <location>
        <begin position="5"/>
        <end position="25"/>
    </location>
</feature>
<accession>A0A494Z6J5</accession>
<dbReference type="SUPFAM" id="SSF103473">
    <property type="entry name" value="MFS general substrate transporter"/>
    <property type="match status" value="1"/>
</dbReference>
<evidence type="ECO:0000259" key="8">
    <source>
        <dbReference type="PROSITE" id="PS50850"/>
    </source>
</evidence>
<protein>
    <submittedName>
        <fullName evidence="9">MFS transporter</fullName>
    </submittedName>
</protein>
<dbReference type="EMBL" id="RBZO01000002">
    <property type="protein sequence ID" value="RKQ18190.1"/>
    <property type="molecule type" value="Genomic_DNA"/>
</dbReference>
<dbReference type="PROSITE" id="PS50850">
    <property type="entry name" value="MFS"/>
    <property type="match status" value="1"/>
</dbReference>
<feature type="transmembrane region" description="Helical" evidence="7">
    <location>
        <begin position="332"/>
        <end position="351"/>
    </location>
</feature>
<sequence length="395" mass="43501">MPKEIWLLVIATTINVTGGSFLWPLNTIYMHNELGKSLAFAGFILMFNQGANIVGNLIGGTLFDRYSAYKTILYGTILSAVAAVALSFYHSSVVAYAILLVLIGFGSGITWPVMYAMAGSLWPEGGRRTFNAIYVAQNLGVALGATIGGYIASISFDYIFMANAILFVVFFFIVLFTFKDFDNARDRQMHTSVIEQRGEIKDKSAFVSLLVLCSGFLVVWIAYTQWQATIAPYTQDLGIPLEQYSTLWAINGFLIVFSQPLIKWITGKVTSVKAHIYIGTVIMIISFLIAMFARDFTMFAVAMVILTLGEVLMWPAFPTLANELAPKGRSGFYQGLVNSIAAVGRMIGPVLGGFIVDTTNMEVLFYVVIALLFIPFVTTTIFERFGKGEGEKQTN</sequence>
<feature type="transmembrane region" description="Helical" evidence="7">
    <location>
        <begin position="274"/>
        <end position="293"/>
    </location>
</feature>
<evidence type="ECO:0000256" key="2">
    <source>
        <dbReference type="ARBA" id="ARBA00022448"/>
    </source>
</evidence>
<dbReference type="InterPro" id="IPR050171">
    <property type="entry name" value="MFS_Transporters"/>
</dbReference>
<comment type="subcellular location">
    <subcellularLocation>
        <location evidence="1">Cell membrane</location>
        <topology evidence="1">Multi-pass membrane protein</topology>
    </subcellularLocation>
</comment>
<evidence type="ECO:0000256" key="6">
    <source>
        <dbReference type="ARBA" id="ARBA00023136"/>
    </source>
</evidence>
<feature type="transmembrane region" description="Helical" evidence="7">
    <location>
        <begin position="37"/>
        <end position="59"/>
    </location>
</feature>
<evidence type="ECO:0000256" key="3">
    <source>
        <dbReference type="ARBA" id="ARBA00022475"/>
    </source>
</evidence>
<evidence type="ECO:0000256" key="5">
    <source>
        <dbReference type="ARBA" id="ARBA00022989"/>
    </source>
</evidence>
<keyword evidence="4 7" id="KW-0812">Transmembrane</keyword>
<dbReference type="PANTHER" id="PTHR23517">
    <property type="entry name" value="RESISTANCE PROTEIN MDTM, PUTATIVE-RELATED-RELATED"/>
    <property type="match status" value="1"/>
</dbReference>
<keyword evidence="6 7" id="KW-0472">Membrane</keyword>
<feature type="transmembrane region" description="Helical" evidence="7">
    <location>
        <begin position="299"/>
        <end position="320"/>
    </location>
</feature>
<keyword evidence="10" id="KW-1185">Reference proteome</keyword>
<evidence type="ECO:0000256" key="7">
    <source>
        <dbReference type="SAM" id="Phobius"/>
    </source>
</evidence>
<keyword evidence="3" id="KW-1003">Cell membrane</keyword>
<dbReference type="InterPro" id="IPR011701">
    <property type="entry name" value="MFS"/>
</dbReference>
<name>A0A494Z6J5_9BACI</name>
<proteinExistence type="predicted"/>
<feature type="transmembrane region" description="Helical" evidence="7">
    <location>
        <begin position="71"/>
        <end position="89"/>
    </location>
</feature>
<feature type="transmembrane region" description="Helical" evidence="7">
    <location>
        <begin position="130"/>
        <end position="152"/>
    </location>
</feature>
<evidence type="ECO:0000313" key="10">
    <source>
        <dbReference type="Proteomes" id="UP000281813"/>
    </source>
</evidence>
<organism evidence="9 10">
    <name type="scientific">Oceanobacillus bengalensis</name>
    <dbReference type="NCBI Taxonomy" id="1435466"/>
    <lineage>
        <taxon>Bacteria</taxon>
        <taxon>Bacillati</taxon>
        <taxon>Bacillota</taxon>
        <taxon>Bacilli</taxon>
        <taxon>Bacillales</taxon>
        <taxon>Bacillaceae</taxon>
        <taxon>Oceanobacillus</taxon>
    </lineage>
</organism>
<dbReference type="AlphaFoldDB" id="A0A494Z6J5"/>
<dbReference type="Proteomes" id="UP000281813">
    <property type="component" value="Unassembled WGS sequence"/>
</dbReference>
<evidence type="ECO:0000313" key="9">
    <source>
        <dbReference type="EMBL" id="RKQ18190.1"/>
    </source>
</evidence>
<reference evidence="9 10" key="1">
    <citation type="journal article" date="2015" name="Antonie Van Leeuwenhoek">
        <title>Oceanobacillus bengalensis sp. nov., a bacterium isolated from seawater of the Bay of Bengal.</title>
        <authorList>
            <person name="Yongchang O."/>
            <person name="Xiang W."/>
            <person name="Wang G."/>
        </authorList>
    </citation>
    <scope>NUCLEOTIDE SEQUENCE [LARGE SCALE GENOMIC DNA]</scope>
    <source>
        <strain evidence="9 10">MCCC 1K00260</strain>
    </source>
</reference>
<dbReference type="Gene3D" id="1.20.1250.20">
    <property type="entry name" value="MFS general substrate transporter like domains"/>
    <property type="match status" value="2"/>
</dbReference>
<dbReference type="RefSeq" id="WP_121128118.1">
    <property type="nucleotide sequence ID" value="NZ_JBHUFK010000006.1"/>
</dbReference>
<comment type="caution">
    <text evidence="9">The sequence shown here is derived from an EMBL/GenBank/DDBJ whole genome shotgun (WGS) entry which is preliminary data.</text>
</comment>
<feature type="transmembrane region" description="Helical" evidence="7">
    <location>
        <begin position="95"/>
        <end position="118"/>
    </location>
</feature>
<dbReference type="CDD" id="cd17329">
    <property type="entry name" value="MFS_MdtH_MDR_like"/>
    <property type="match status" value="1"/>
</dbReference>
<feature type="transmembrane region" description="Helical" evidence="7">
    <location>
        <begin position="205"/>
        <end position="223"/>
    </location>
</feature>
<feature type="transmembrane region" description="Helical" evidence="7">
    <location>
        <begin position="158"/>
        <end position="178"/>
    </location>
</feature>
<gene>
    <name evidence="9" type="ORF">D8M05_01950</name>
</gene>
<dbReference type="GO" id="GO:0005886">
    <property type="term" value="C:plasma membrane"/>
    <property type="evidence" value="ECO:0007669"/>
    <property type="project" value="UniProtKB-SubCell"/>
</dbReference>
<dbReference type="OrthoDB" id="3268460at2"/>
<dbReference type="InterPro" id="IPR020846">
    <property type="entry name" value="MFS_dom"/>
</dbReference>
<evidence type="ECO:0000256" key="1">
    <source>
        <dbReference type="ARBA" id="ARBA00004651"/>
    </source>
</evidence>
<keyword evidence="2" id="KW-0813">Transport</keyword>
<dbReference type="GO" id="GO:0022857">
    <property type="term" value="F:transmembrane transporter activity"/>
    <property type="evidence" value="ECO:0007669"/>
    <property type="project" value="InterPro"/>
</dbReference>
<evidence type="ECO:0000256" key="4">
    <source>
        <dbReference type="ARBA" id="ARBA00022692"/>
    </source>
</evidence>
<dbReference type="PANTHER" id="PTHR23517:SF10">
    <property type="entry name" value="MAJOR FACILITATOR SUPERFAMILY (MFS) PROFILE DOMAIN-CONTAINING PROTEIN"/>
    <property type="match status" value="1"/>
</dbReference>